<accession>A0A284R092</accession>
<feature type="transmembrane region" description="Helical" evidence="3">
    <location>
        <begin position="129"/>
        <end position="152"/>
    </location>
</feature>
<evidence type="ECO:0000313" key="4">
    <source>
        <dbReference type="EMBL" id="SJL02148.1"/>
    </source>
</evidence>
<evidence type="ECO:0000256" key="2">
    <source>
        <dbReference type="SAM" id="MobiDB-lite"/>
    </source>
</evidence>
<dbReference type="Pfam" id="PF01564">
    <property type="entry name" value="Spermine_synth"/>
    <property type="match status" value="1"/>
</dbReference>
<keyword evidence="1" id="KW-0620">Polyamine biosynthesis</keyword>
<keyword evidence="3" id="KW-0812">Transmembrane</keyword>
<feature type="transmembrane region" description="Helical" evidence="3">
    <location>
        <begin position="194"/>
        <end position="214"/>
    </location>
</feature>
<evidence type="ECO:0000256" key="3">
    <source>
        <dbReference type="SAM" id="Phobius"/>
    </source>
</evidence>
<keyword evidence="3" id="KW-1133">Transmembrane helix</keyword>
<evidence type="ECO:0000313" key="5">
    <source>
        <dbReference type="Proteomes" id="UP000219338"/>
    </source>
</evidence>
<keyword evidence="3" id="KW-0472">Membrane</keyword>
<gene>
    <name evidence="4" type="ORF">ARMOST_05474</name>
</gene>
<sequence length="633" mass="70280">MQPKLGNTASGEIPNRRLRQAQRSASQHHPDASPIKMPHLQHLVNVAVSIIPLSLVVFIYERALVPIYGSVPTNHLLDKTLVAALVISAVQPFTFSLSQKAFLAALLFAAAPNATYWVAVLSARNRDPVWGPAFTHAVVLVPMVVFLSSFMVGSRRKSPRILRMLSHSLQTVVIPSIALRIMKKFWSQSTVLNMFSESFIFLALSFSLLCLSVTQMDVSPTPAPKSSSKKQHQKSATSFTSVQTKLIILSLAATLSYTVYPKLYSRVLPHPLPQTYTHPSFPLQIHSSVQSTTGLIVVGQALDLSGDPNHPDDKMSHVRYLRAAHSFLGGVWMGPKIMTLEGVPPLRDSHNHRLGDSIYGVFILQEAARLVNSTAKTEWENALVIGLGAGISATSFHRHNISLTIVEIDPAVYDAARQWFGLPDPGPGNVYLEDARSWASHKHASADAGVQGTLYDIVVHDCFSGGGVPEHIYTMEFWSDLKSTIHPDGVLVVNFVGHVKSEPMRMISYTLSKAFGRCRAFHDVVMADLPEDQYETEYINIVFFCTMTTSPLTFRSATSEDFLGSPLRRYILSTLNAREINLNVIKEGITAEEEEKYILTDENNSLGRLQEAQGQHHWTLMRDVLPDIFWETY</sequence>
<dbReference type="GO" id="GO:0006596">
    <property type="term" value="P:polyamine biosynthetic process"/>
    <property type="evidence" value="ECO:0007669"/>
    <property type="project" value="UniProtKB-KW"/>
</dbReference>
<feature type="transmembrane region" description="Helical" evidence="3">
    <location>
        <begin position="102"/>
        <end position="123"/>
    </location>
</feature>
<name>A0A284R092_ARMOS</name>
<dbReference type="OMA" id="GVWVGPK"/>
<dbReference type="SUPFAM" id="SSF53335">
    <property type="entry name" value="S-adenosyl-L-methionine-dependent methyltransferases"/>
    <property type="match status" value="1"/>
</dbReference>
<proteinExistence type="predicted"/>
<feature type="transmembrane region" description="Helical" evidence="3">
    <location>
        <begin position="43"/>
        <end position="60"/>
    </location>
</feature>
<reference evidence="5" key="1">
    <citation type="journal article" date="2017" name="Nat. Ecol. Evol.">
        <title>Genome expansion and lineage-specific genetic innovations in the forest pathogenic fungi Armillaria.</title>
        <authorList>
            <person name="Sipos G."/>
            <person name="Prasanna A.N."/>
            <person name="Walter M.C."/>
            <person name="O'Connor E."/>
            <person name="Balint B."/>
            <person name="Krizsan K."/>
            <person name="Kiss B."/>
            <person name="Hess J."/>
            <person name="Varga T."/>
            <person name="Slot J."/>
            <person name="Riley R."/>
            <person name="Boka B."/>
            <person name="Rigling D."/>
            <person name="Barry K."/>
            <person name="Lee J."/>
            <person name="Mihaltcheva S."/>
            <person name="LaButti K."/>
            <person name="Lipzen A."/>
            <person name="Waldron R."/>
            <person name="Moloney N.M."/>
            <person name="Sperisen C."/>
            <person name="Kredics L."/>
            <person name="Vagvoelgyi C."/>
            <person name="Patrignani A."/>
            <person name="Fitzpatrick D."/>
            <person name="Nagy I."/>
            <person name="Doyle S."/>
            <person name="Anderson J.B."/>
            <person name="Grigoriev I.V."/>
            <person name="Gueldener U."/>
            <person name="Muensterkoetter M."/>
            <person name="Nagy L.G."/>
        </authorList>
    </citation>
    <scope>NUCLEOTIDE SEQUENCE [LARGE SCALE GENOMIC DNA]</scope>
    <source>
        <strain evidence="5">C18/9</strain>
    </source>
</reference>
<feature type="compositionally biased region" description="Polar residues" evidence="2">
    <location>
        <begin position="1"/>
        <end position="10"/>
    </location>
</feature>
<dbReference type="OrthoDB" id="2016285at2759"/>
<evidence type="ECO:0008006" key="6">
    <source>
        <dbReference type="Google" id="ProtNLM"/>
    </source>
</evidence>
<dbReference type="Gene3D" id="3.40.50.150">
    <property type="entry name" value="Vaccinia Virus protein VP39"/>
    <property type="match status" value="1"/>
</dbReference>
<dbReference type="PANTHER" id="PTHR43317:SF1">
    <property type="entry name" value="THERMOSPERMINE SYNTHASE ACAULIS5"/>
    <property type="match status" value="1"/>
</dbReference>
<dbReference type="AlphaFoldDB" id="A0A284R092"/>
<dbReference type="Proteomes" id="UP000219338">
    <property type="component" value="Unassembled WGS sequence"/>
</dbReference>
<dbReference type="InterPro" id="IPR029063">
    <property type="entry name" value="SAM-dependent_MTases_sf"/>
</dbReference>
<evidence type="ECO:0000256" key="1">
    <source>
        <dbReference type="ARBA" id="ARBA00023115"/>
    </source>
</evidence>
<protein>
    <recommendedName>
        <fullName evidence="6">PABS domain-containing protein</fullName>
    </recommendedName>
</protein>
<dbReference type="STRING" id="47428.A0A284R092"/>
<dbReference type="CDD" id="cd02440">
    <property type="entry name" value="AdoMet_MTases"/>
    <property type="match status" value="1"/>
</dbReference>
<keyword evidence="5" id="KW-1185">Reference proteome</keyword>
<organism evidence="4 5">
    <name type="scientific">Armillaria ostoyae</name>
    <name type="common">Armillaria root rot fungus</name>
    <dbReference type="NCBI Taxonomy" id="47428"/>
    <lineage>
        <taxon>Eukaryota</taxon>
        <taxon>Fungi</taxon>
        <taxon>Dikarya</taxon>
        <taxon>Basidiomycota</taxon>
        <taxon>Agaricomycotina</taxon>
        <taxon>Agaricomycetes</taxon>
        <taxon>Agaricomycetidae</taxon>
        <taxon>Agaricales</taxon>
        <taxon>Marasmiineae</taxon>
        <taxon>Physalacriaceae</taxon>
        <taxon>Armillaria</taxon>
    </lineage>
</organism>
<feature type="region of interest" description="Disordered" evidence="2">
    <location>
        <begin position="1"/>
        <end position="34"/>
    </location>
</feature>
<feature type="transmembrane region" description="Helical" evidence="3">
    <location>
        <begin position="80"/>
        <end position="97"/>
    </location>
</feature>
<dbReference type="PANTHER" id="PTHR43317">
    <property type="entry name" value="THERMOSPERMINE SYNTHASE ACAULIS5"/>
    <property type="match status" value="1"/>
</dbReference>
<dbReference type="EMBL" id="FUEG01000003">
    <property type="protein sequence ID" value="SJL02148.1"/>
    <property type="molecule type" value="Genomic_DNA"/>
</dbReference>
<dbReference type="NCBIfam" id="NF037959">
    <property type="entry name" value="MFS_SpdSyn"/>
    <property type="match status" value="1"/>
</dbReference>